<feature type="region of interest" description="Disordered" evidence="6">
    <location>
        <begin position="1"/>
        <end position="138"/>
    </location>
</feature>
<dbReference type="Proteomes" id="UP001305779">
    <property type="component" value="Unassembled WGS sequence"/>
</dbReference>
<evidence type="ECO:0000256" key="6">
    <source>
        <dbReference type="SAM" id="MobiDB-lite"/>
    </source>
</evidence>
<evidence type="ECO:0000256" key="5">
    <source>
        <dbReference type="ARBA" id="ARBA00023242"/>
    </source>
</evidence>
<keyword evidence="3" id="KW-0690">Ribosome biogenesis</keyword>
<dbReference type="Pfam" id="PF05890">
    <property type="entry name" value="Ebp2"/>
    <property type="match status" value="1"/>
</dbReference>
<evidence type="ECO:0000256" key="1">
    <source>
        <dbReference type="ARBA" id="ARBA00004604"/>
    </source>
</evidence>
<feature type="compositionally biased region" description="Basic and acidic residues" evidence="6">
    <location>
        <begin position="1"/>
        <end position="33"/>
    </location>
</feature>
<feature type="compositionally biased region" description="Acidic residues" evidence="6">
    <location>
        <begin position="92"/>
        <end position="137"/>
    </location>
</feature>
<feature type="compositionally biased region" description="Basic and acidic residues" evidence="6">
    <location>
        <begin position="60"/>
        <end position="76"/>
    </location>
</feature>
<protein>
    <recommendedName>
        <fullName evidence="9">rRNA processing protein EBP2</fullName>
    </recommendedName>
</protein>
<reference evidence="7 8" key="1">
    <citation type="journal article" date="2023" name="G3 (Bethesda)">
        <title>A chromosome-level genome assembly of Zasmidium syzygii isolated from banana leaves.</title>
        <authorList>
            <person name="van Westerhoven A.C."/>
            <person name="Mehrabi R."/>
            <person name="Talebi R."/>
            <person name="Steentjes M.B.F."/>
            <person name="Corcolon B."/>
            <person name="Chong P.A."/>
            <person name="Kema G.H.J."/>
            <person name="Seidl M.F."/>
        </authorList>
    </citation>
    <scope>NUCLEOTIDE SEQUENCE [LARGE SCALE GENOMIC DNA]</scope>
    <source>
        <strain evidence="7 8">P124</strain>
    </source>
</reference>
<evidence type="ECO:0000313" key="7">
    <source>
        <dbReference type="EMBL" id="KAK4503159.1"/>
    </source>
</evidence>
<keyword evidence="8" id="KW-1185">Reference proteome</keyword>
<evidence type="ECO:0000256" key="3">
    <source>
        <dbReference type="ARBA" id="ARBA00022517"/>
    </source>
</evidence>
<feature type="compositionally biased region" description="Basic and acidic residues" evidence="6">
    <location>
        <begin position="331"/>
        <end position="343"/>
    </location>
</feature>
<comment type="subcellular location">
    <subcellularLocation>
        <location evidence="1">Nucleus</location>
        <location evidence="1">Nucleolus</location>
    </subcellularLocation>
</comment>
<gene>
    <name evidence="7" type="ORF">PRZ48_006587</name>
</gene>
<name>A0ABR0EP60_ZASCE</name>
<comment type="caution">
    <text evidence="7">The sequence shown here is derived from an EMBL/GenBank/DDBJ whole genome shotgun (WGS) entry which is preliminary data.</text>
</comment>
<keyword evidence="5" id="KW-0539">Nucleus</keyword>
<keyword evidence="4" id="KW-0175">Coiled coil</keyword>
<organism evidence="7 8">
    <name type="scientific">Zasmidium cellare</name>
    <name type="common">Wine cellar mold</name>
    <name type="synonym">Racodium cellare</name>
    <dbReference type="NCBI Taxonomy" id="395010"/>
    <lineage>
        <taxon>Eukaryota</taxon>
        <taxon>Fungi</taxon>
        <taxon>Dikarya</taxon>
        <taxon>Ascomycota</taxon>
        <taxon>Pezizomycotina</taxon>
        <taxon>Dothideomycetes</taxon>
        <taxon>Dothideomycetidae</taxon>
        <taxon>Mycosphaerellales</taxon>
        <taxon>Mycosphaerellaceae</taxon>
        <taxon>Zasmidium</taxon>
    </lineage>
</organism>
<comment type="similarity">
    <text evidence="2">Belongs to the EBP2 family.</text>
</comment>
<feature type="compositionally biased region" description="Basic residues" evidence="6">
    <location>
        <begin position="382"/>
        <end position="404"/>
    </location>
</feature>
<evidence type="ECO:0000256" key="4">
    <source>
        <dbReference type="ARBA" id="ARBA00023054"/>
    </source>
</evidence>
<dbReference type="PANTHER" id="PTHR13028">
    <property type="entry name" value="RRNA PROCESSING PROTEIN EBNA1-BINDING PROTEIN-RELATED"/>
    <property type="match status" value="1"/>
</dbReference>
<proteinExistence type="inferred from homology"/>
<accession>A0ABR0EP60</accession>
<dbReference type="PANTHER" id="PTHR13028:SF0">
    <property type="entry name" value="RRNA-PROCESSING PROTEIN EBP2-RELATED"/>
    <property type="match status" value="1"/>
</dbReference>
<feature type="region of interest" description="Disordered" evidence="6">
    <location>
        <begin position="331"/>
        <end position="404"/>
    </location>
</feature>
<evidence type="ECO:0000256" key="2">
    <source>
        <dbReference type="ARBA" id="ARBA00007336"/>
    </source>
</evidence>
<dbReference type="EMBL" id="JAXOVC010000004">
    <property type="protein sequence ID" value="KAK4503159.1"/>
    <property type="molecule type" value="Genomic_DNA"/>
</dbReference>
<evidence type="ECO:0008006" key="9">
    <source>
        <dbReference type="Google" id="ProtNLM"/>
    </source>
</evidence>
<sequence>MPRDLKLKAALERHKGVDHKLERQKKLQKEAEKRKKQKKQSKVDVGALEDAVASEEEDNEAHSLADDPSELQREKIAASGAQLAEKANGEADGWETEGSEDDEDDEDAEGGVEIGAMEDESDSDSEIGEEEGDEDIPLSDIESLASEDRADVIPHQRLTINNTSALLRSLKSFALPSSLPFSAVQSVTSAEPIEVADVEDDLKREQVFYDQCLEAVSEARIRLKKEGVPFSRPTDYFAEMVKSEEQMGKVREKLLDEAARKKASADAKRQRDLKKYGKAVQVAKLQERQKEKRDTLDRINTLKRKRQGADLTTTNEEDMFDVALEDAAVTAKKDRAVRREKGAADGPNRKRQKKNEQYGSGGKKKYKKSNDAQSTNDMSRYSVKKMKGGRPAKQRPGKSKRAKF</sequence>
<evidence type="ECO:0000313" key="8">
    <source>
        <dbReference type="Proteomes" id="UP001305779"/>
    </source>
</evidence>
<dbReference type="InterPro" id="IPR008610">
    <property type="entry name" value="Ebp2"/>
</dbReference>